<keyword evidence="6" id="KW-0560">Oxidoreductase</keyword>
<dbReference type="PANTHER" id="PTHR11511:SF4">
    <property type="entry name" value="PHENOLOXIDASE 2-RELATED"/>
    <property type="match status" value="1"/>
</dbReference>
<keyword evidence="4" id="KW-0964">Secreted</keyword>
<evidence type="ECO:0000256" key="5">
    <source>
        <dbReference type="ARBA" id="ARBA00022723"/>
    </source>
</evidence>
<evidence type="ECO:0000259" key="11">
    <source>
        <dbReference type="PROSITE" id="PS00498"/>
    </source>
</evidence>
<dbReference type="InterPro" id="IPR008922">
    <property type="entry name" value="Di-copper_centre_dom_sf"/>
</dbReference>
<organism evidence="12 13">
    <name type="scientific">Diabrotica virgifera virgifera</name>
    <name type="common">western corn rootworm</name>
    <dbReference type="NCBI Taxonomy" id="50390"/>
    <lineage>
        <taxon>Eukaryota</taxon>
        <taxon>Metazoa</taxon>
        <taxon>Ecdysozoa</taxon>
        <taxon>Arthropoda</taxon>
        <taxon>Hexapoda</taxon>
        <taxon>Insecta</taxon>
        <taxon>Pterygota</taxon>
        <taxon>Neoptera</taxon>
        <taxon>Endopterygota</taxon>
        <taxon>Coleoptera</taxon>
        <taxon>Polyphaga</taxon>
        <taxon>Cucujiformia</taxon>
        <taxon>Chrysomeloidea</taxon>
        <taxon>Chrysomelidae</taxon>
        <taxon>Galerucinae</taxon>
        <taxon>Diabroticina</taxon>
        <taxon>Diabroticites</taxon>
        <taxon>Diabrotica</taxon>
    </lineage>
</organism>
<evidence type="ECO:0000256" key="2">
    <source>
        <dbReference type="ARBA" id="ARBA00004613"/>
    </source>
</evidence>
<name>A0ABM5KG43_DIAVI</name>
<keyword evidence="13" id="KW-1185">Reference proteome</keyword>
<dbReference type="Proteomes" id="UP001652700">
    <property type="component" value="Unplaced"/>
</dbReference>
<comment type="similarity">
    <text evidence="3">Belongs to the tyrosinase family.</text>
</comment>
<dbReference type="SUPFAM" id="SSF48050">
    <property type="entry name" value="Hemocyanin, N-terminal domain"/>
    <property type="match status" value="3"/>
</dbReference>
<keyword evidence="10" id="KW-0175">Coiled coil</keyword>
<dbReference type="Pfam" id="PF00372">
    <property type="entry name" value="Hemocyanin_M"/>
    <property type="match status" value="3"/>
</dbReference>
<comment type="cofactor">
    <cofactor evidence="1">
        <name>Cu(2+)</name>
        <dbReference type="ChEBI" id="CHEBI:29036"/>
    </cofactor>
</comment>
<dbReference type="Pfam" id="PF03722">
    <property type="entry name" value="Hemocyanin_N"/>
    <property type="match status" value="3"/>
</dbReference>
<dbReference type="PROSITE" id="PS00498">
    <property type="entry name" value="TYROSINASE_2"/>
    <property type="match status" value="3"/>
</dbReference>
<keyword evidence="5" id="KW-0479">Metal-binding</keyword>
<keyword evidence="8" id="KW-0503">Monooxygenase</keyword>
<dbReference type="SUPFAM" id="SSF48056">
    <property type="entry name" value="Di-copper centre-containing domain"/>
    <property type="match status" value="3"/>
</dbReference>
<keyword evidence="7" id="KW-0186">Copper</keyword>
<dbReference type="Gene3D" id="1.20.1370.10">
    <property type="entry name" value="Hemocyanin, N-terminal domain"/>
    <property type="match status" value="3"/>
</dbReference>
<evidence type="ECO:0000256" key="1">
    <source>
        <dbReference type="ARBA" id="ARBA00001973"/>
    </source>
</evidence>
<dbReference type="GeneID" id="126886334"/>
<reference evidence="12" key="1">
    <citation type="submission" date="2025-05" db="UniProtKB">
        <authorList>
            <consortium name="EnsemblMetazoa"/>
        </authorList>
    </citation>
    <scope>IDENTIFICATION</scope>
</reference>
<evidence type="ECO:0000256" key="6">
    <source>
        <dbReference type="ARBA" id="ARBA00023002"/>
    </source>
</evidence>
<dbReference type="RefSeq" id="XP_050509162.1">
    <property type="nucleotide sequence ID" value="XM_050653205.1"/>
</dbReference>
<protein>
    <recommendedName>
        <fullName evidence="11">Tyrosinase copper-binding domain-containing protein</fullName>
    </recommendedName>
</protein>
<dbReference type="EnsemblMetazoa" id="XM_050653205.1">
    <property type="protein sequence ID" value="XP_050509162.1"/>
    <property type="gene ID" value="LOC126886334"/>
</dbReference>
<keyword evidence="9" id="KW-1015">Disulfide bond</keyword>
<dbReference type="InterPro" id="IPR005204">
    <property type="entry name" value="Hemocyanin_N"/>
</dbReference>
<dbReference type="Gene3D" id="2.60.40.1520">
    <property type="entry name" value="Hemocyanin, C-terminal domain"/>
    <property type="match status" value="3"/>
</dbReference>
<feature type="domain" description="Tyrosinase copper-binding" evidence="11">
    <location>
        <begin position="1665"/>
        <end position="1676"/>
    </location>
</feature>
<evidence type="ECO:0000313" key="13">
    <source>
        <dbReference type="Proteomes" id="UP001652700"/>
    </source>
</evidence>
<dbReference type="InterPro" id="IPR000896">
    <property type="entry name" value="Hemocyanin/hexamerin_mid_dom"/>
</dbReference>
<dbReference type="SUPFAM" id="SSF81296">
    <property type="entry name" value="E set domains"/>
    <property type="match status" value="3"/>
</dbReference>
<dbReference type="PROSITE" id="PS00209">
    <property type="entry name" value="HEMOCYANIN_1"/>
    <property type="match status" value="3"/>
</dbReference>
<sequence length="1951" mass="226577">MSTSAKKNVVKLFDRPKELVIMPKGDDKTVFDVPKEYITDQYKNVGNQIVSRFGEEAEGGKIPVNTISIPPLGEILELRRDENFSLFLPKHRKIAGQLINIYIGMRNVDDLLSVAVYTRDRVNPYLFNYALSVALLHRADTQDVDLPSFIRSFPDKYVDSKVFAKAREEANIVPTNSRTPIEIPRDFTASNLEPEHRLAYFREDLGINLHHWHWHLVYPFEAAFDVVNKNRRGELFYYMHQQIVARYNYERLCHGLKRVERFIDWRKSIPEAYFPKLDSLVSSRSWPSRVANQKLSNLRRETDQIVQDIDDLERWRDRIFNAIQSGNARRPDGTNVALTENEGIDILGNMIESSILSPNRDFYGDMHNMGHVFISYIHDPDHRHLESFGVMGDSATAMRDPVFYRWHSYIDDIFQQFKSTLPRYTEAQLSNPGVTVESVSIESGGTRNTLNTFWQQSDVDLSRGMDFQPRGAVFVRFTHLNHQEYNYRIVVNNSGAAKQATCRIFMAPKFDERGNPWLFRDQKNMFIELDRFRVNLKQGQNTIMRASTDSSVTIPFNRTFRDLDTSRPDGGNNLAQFNFCGCGWPQHMLIPMGNTDNPGFRSELFVMISNIDDDRIDQDITGICNDADSFCGVKDRLYPDRRSMGYPFDRQPRQGVDTLQQFLTPNMRVQDVVIKFSNRTFRPRQNNPDQYKPIGNQIVTRFGQEAEGGKIPVNTISIPPLGEILDIKRDENFSLFIPKHRRIAGQLINIYLGMRNVDDLLSVAVYTRDRINPHLFNYALSVAILHRPDTQNVDLPSFIISFPDKFVDGKVFAKAREEATIVPDGSRTPIEIPRDFTASNLEPEHRLAYFREDLGINLHHWHWHLVYPHEAAFQVVNKNRRGELFYYMHQQIVARYNFERLCNGLKRVERFLDWRKDIAEAYFPKLDSLIASRTWPARVSNEKLSDLKREADQIVQDIADLERWRDRIFDAIHNGRVMRRDGSFMNLTENEGIDILGNIVESSILSPHREFYGDLHNMGHVFIAFIHDPDNRHLESHGVMGDTSTAMRDPIFYRWHGFIDNIFQQFKSTLPRYTIDQLNYSGVTIESISIESETEKNIFNTFWQQSDVDLSRGMDFQPRGPVFVRFTHLNHQPFSYRIVVDNNGAVRQGTCRIFMAPKFDESGRPWLFVDQRTMFIELDRFRVDLRQGQNTITRASTESNLTIPFERTFRDLNANRPQGGDDLVQFNFCGCGWPQHMLIPKGDTDDPGFRCELFVMISDYEGDKSTMATTKNLVKLFDRPKELCIMPKGDDKTIFDVPAEYLPDQYKTVGVQLVSKFGEEALGGKIQVKPISIPYLGDVLDLKRDENFSLFLPRHRQIAGQLINIYIGMRNTDDLLSIAVYTRDRVNPYLFNYALSVALLHRPDTQNVDLPSFIKSFPDKYVDGKVFARAREETNIVPTGTTRSPIEIPMDFTASNLEMEHRLAYFREDLGINLHHWHWHLVYPFDGAFEVVNKNRRGELFYYMHQQIMARYNFERLCNSLSRVERFINWRKPIPEAYFPKLDSLVASRGWPSRVANQSWSNLRRETDQVTQDIDDLERWRDRIFEVIHNGRARRADGTFVQLTENEGIDILGNIIESSILSPDRDFYGDLHNMGHVFTSYVHDPDHRHLESFGVMGDTATTMRDPMFYRWHGYIDDVFQQFKSTLPRYTVQQLIYDGVTVNSATVESAGDRNILNTFWQQSDVDLSRGMDFQPSGAVFVRFTHLNHQPFNYRINVTNTGAPRQGTCRIFLAPKFDERGNPWLLRDQKHMFIEMDRFRVNLQQGQNTITRASTESTVTIPFARTFRNLDTNRPEGGDGLEQFNFCGCGWPQHMLVPMGNSLGFRCELFVMISNYDDDRVVQDISGVCNDADVFCGVKDKLYPDRRSMGYPFDRQPRVGVDTLQQFLTPNMRVQDISIRFNNRSVQPRPNNK</sequence>
<evidence type="ECO:0000256" key="10">
    <source>
        <dbReference type="SAM" id="Coils"/>
    </source>
</evidence>
<dbReference type="InterPro" id="IPR005203">
    <property type="entry name" value="Hemocyanin_C"/>
</dbReference>
<dbReference type="Pfam" id="PF03723">
    <property type="entry name" value="Hemocyanin_C"/>
    <property type="match status" value="3"/>
</dbReference>
<evidence type="ECO:0000256" key="8">
    <source>
        <dbReference type="ARBA" id="ARBA00023033"/>
    </source>
</evidence>
<evidence type="ECO:0000256" key="4">
    <source>
        <dbReference type="ARBA" id="ARBA00022525"/>
    </source>
</evidence>
<dbReference type="InterPro" id="IPR013788">
    <property type="entry name" value="Hemocyanin/hexamerin"/>
</dbReference>
<feature type="domain" description="Tyrosinase copper-binding" evidence="11">
    <location>
        <begin position="400"/>
        <end position="411"/>
    </location>
</feature>
<evidence type="ECO:0000256" key="9">
    <source>
        <dbReference type="ARBA" id="ARBA00023157"/>
    </source>
</evidence>
<accession>A0ABM5KG43</accession>
<proteinExistence type="inferred from homology"/>
<dbReference type="PANTHER" id="PTHR11511">
    <property type="entry name" value="LARVAL STORAGE PROTEIN/PHENOLOXIDASE"/>
    <property type="match status" value="1"/>
</dbReference>
<evidence type="ECO:0000313" key="12">
    <source>
        <dbReference type="EnsemblMetazoa" id="XP_050509162.1"/>
    </source>
</evidence>
<feature type="domain" description="Tyrosinase copper-binding" evidence="11">
    <location>
        <begin position="1049"/>
        <end position="1060"/>
    </location>
</feature>
<evidence type="ECO:0000256" key="3">
    <source>
        <dbReference type="ARBA" id="ARBA00009928"/>
    </source>
</evidence>
<comment type="subcellular location">
    <subcellularLocation>
        <location evidence="2">Secreted</location>
    </subcellularLocation>
</comment>
<dbReference type="InterPro" id="IPR002227">
    <property type="entry name" value="Tyrosinase_Cu-bd"/>
</dbReference>
<dbReference type="InterPro" id="IPR037020">
    <property type="entry name" value="Hemocyanin_C_sf"/>
</dbReference>
<evidence type="ECO:0000256" key="7">
    <source>
        <dbReference type="ARBA" id="ARBA00023008"/>
    </source>
</evidence>
<dbReference type="Gene3D" id="1.10.1280.10">
    <property type="entry name" value="Di-copper center containing domain from catechol oxidase"/>
    <property type="match status" value="3"/>
</dbReference>
<dbReference type="PROSITE" id="PS00210">
    <property type="entry name" value="HEMOCYANIN_2"/>
    <property type="match status" value="3"/>
</dbReference>
<dbReference type="PRINTS" id="PR00187">
    <property type="entry name" value="HAEMOCYANIN"/>
</dbReference>
<dbReference type="InterPro" id="IPR014756">
    <property type="entry name" value="Ig_E-set"/>
</dbReference>
<feature type="coiled-coil region" evidence="10">
    <location>
        <begin position="937"/>
        <end position="964"/>
    </location>
</feature>
<dbReference type="InterPro" id="IPR036697">
    <property type="entry name" value="Hemocyanin_N_sf"/>
</dbReference>